<keyword evidence="2 5" id="KW-0812">Transmembrane</keyword>
<dbReference type="InterPro" id="IPR051415">
    <property type="entry name" value="LAAT-1"/>
</dbReference>
<accession>A0A167X9E7</accession>
<evidence type="ECO:0000256" key="4">
    <source>
        <dbReference type="ARBA" id="ARBA00023136"/>
    </source>
</evidence>
<evidence type="ECO:0000256" key="3">
    <source>
        <dbReference type="ARBA" id="ARBA00022989"/>
    </source>
</evidence>
<evidence type="ECO:0000313" key="6">
    <source>
        <dbReference type="EMBL" id="KZN92566.1"/>
    </source>
</evidence>
<keyword evidence="4 5" id="KW-0472">Membrane</keyword>
<dbReference type="Pfam" id="PF04193">
    <property type="entry name" value="PQ-loop"/>
    <property type="match status" value="1"/>
</dbReference>
<evidence type="ECO:0000256" key="1">
    <source>
        <dbReference type="ARBA" id="ARBA00004141"/>
    </source>
</evidence>
<dbReference type="AlphaFoldDB" id="A0A167X9E7"/>
<protein>
    <submittedName>
        <fullName evidence="6">Putative vacuolar amino acid transporter</fullName>
    </submittedName>
</protein>
<sequence length="128" mass="14142">MAGWTIAWQTGMWVPAPLENNNGSEEATGGLVLGYFSAACYLGARLPQIYKNYSEKSCEGLSLLFFILSLLGNLTYGAGILCHSTEKEYFLTNLPWLIGSLGTMVEDAVIFFQFRIYAIQEPRLSAIS</sequence>
<dbReference type="PANTHER" id="PTHR16201:SF44">
    <property type="entry name" value="SEVEN TRANSMEMBRANE PROTEIN 1"/>
    <property type="match status" value="1"/>
</dbReference>
<proteinExistence type="predicted"/>
<evidence type="ECO:0000256" key="2">
    <source>
        <dbReference type="ARBA" id="ARBA00022692"/>
    </source>
</evidence>
<name>A0A167X9E7_PENCH</name>
<dbReference type="SMART" id="SM00679">
    <property type="entry name" value="CTNS"/>
    <property type="match status" value="1"/>
</dbReference>
<gene>
    <name evidence="6" type="ORF">EN45_027250</name>
</gene>
<organism evidence="6">
    <name type="scientific">Penicillium chrysogenum</name>
    <name type="common">Penicillium notatum</name>
    <dbReference type="NCBI Taxonomy" id="5076"/>
    <lineage>
        <taxon>Eukaryota</taxon>
        <taxon>Fungi</taxon>
        <taxon>Dikarya</taxon>
        <taxon>Ascomycota</taxon>
        <taxon>Pezizomycotina</taxon>
        <taxon>Eurotiomycetes</taxon>
        <taxon>Eurotiomycetidae</taxon>
        <taxon>Eurotiales</taxon>
        <taxon>Aspergillaceae</taxon>
        <taxon>Penicillium</taxon>
        <taxon>Penicillium chrysogenum species complex</taxon>
    </lineage>
</organism>
<dbReference type="GO" id="GO:0016020">
    <property type="term" value="C:membrane"/>
    <property type="evidence" value="ECO:0007669"/>
    <property type="project" value="UniProtKB-SubCell"/>
</dbReference>
<dbReference type="Gene3D" id="1.20.1280.290">
    <property type="match status" value="1"/>
</dbReference>
<keyword evidence="3 5" id="KW-1133">Transmembrane helix</keyword>
<dbReference type="Proteomes" id="UP000076449">
    <property type="component" value="Chromosome I"/>
</dbReference>
<dbReference type="EMBL" id="CM002798">
    <property type="protein sequence ID" value="KZN92566.1"/>
    <property type="molecule type" value="Genomic_DNA"/>
</dbReference>
<feature type="transmembrane region" description="Helical" evidence="5">
    <location>
        <begin position="58"/>
        <end position="76"/>
    </location>
</feature>
<reference evidence="6" key="1">
    <citation type="journal article" date="2014" name="Genome Announc.">
        <title>Complete sequencing and chromosome-scale genome assembly of the industrial progenitor strain P2niaD18 from the penicillin producer Penicillium chrysogenum.</title>
        <authorList>
            <person name="Specht T."/>
            <person name="Dahlmann T.A."/>
            <person name="Zadra I."/>
            <person name="Kurnsteiner H."/>
            <person name="Kuck U."/>
        </authorList>
    </citation>
    <scope>NUCLEOTIDE SEQUENCE [LARGE SCALE GENOMIC DNA]</scope>
    <source>
        <strain evidence="6">P2niaD18</strain>
    </source>
</reference>
<dbReference type="InterPro" id="IPR006603">
    <property type="entry name" value="PQ-loop_rpt"/>
</dbReference>
<comment type="subcellular location">
    <subcellularLocation>
        <location evidence="1">Membrane</location>
        <topology evidence="1">Multi-pass membrane protein</topology>
    </subcellularLocation>
</comment>
<dbReference type="FunFam" id="1.20.1280.290:FF:000012">
    <property type="entry name" value="Vacuolar membrane PQ loop repeat protein"/>
    <property type="match status" value="1"/>
</dbReference>
<feature type="transmembrane region" description="Helical" evidence="5">
    <location>
        <begin position="96"/>
        <end position="118"/>
    </location>
</feature>
<dbReference type="PANTHER" id="PTHR16201">
    <property type="entry name" value="SEVEN TRANSMEMBRANE PROTEIN 1-RELATED"/>
    <property type="match status" value="1"/>
</dbReference>
<evidence type="ECO:0000256" key="5">
    <source>
        <dbReference type="SAM" id="Phobius"/>
    </source>
</evidence>